<feature type="domain" description="GmrSD restriction endonucleases N-terminal" evidence="2">
    <location>
        <begin position="42"/>
        <end position="189"/>
    </location>
</feature>
<evidence type="ECO:0000313" key="4">
    <source>
        <dbReference type="Proteomes" id="UP000095463"/>
    </source>
</evidence>
<name>A0A1E5XQH7_9HYPH</name>
<sequence length="376" mass="42583">MLGQSTGVEADDSIGPDAERIAEPFDPDDIDVITRSMTVDLLLSRTKSGMINLQPDFQRRWGVWDLRRQSRLIESLLLRIPLPVIYAAEDDDERWEIVDGIQRLSTIARFIDSEIVSSDGLVLSGLEYLHEQEGRRFYQLSQKLQLRLRETELVIHLIRKGTPAAVKFNIFARINTGGVALSPQELRHAITPGKARFVLEGWADLPSFKLATDYSVRTIRMDDRELILRFLAFFVLGLDAYRQPDMDGFLIGAMKAINVTSDADLDVARSRFEAAMICAREVFGVDAFRKRFGFGLPRQPINKAVFEALSVKLARLTDEQLEVLGHRGALVREEFVALCNDRLFETAISQGTGDLRKVRLRFNAVDQMIERVLSDA</sequence>
<dbReference type="PANTHER" id="PTHR39639">
    <property type="entry name" value="CHROMOSOME 16, WHOLE GENOME SHOTGUN SEQUENCE"/>
    <property type="match status" value="1"/>
</dbReference>
<dbReference type="AlphaFoldDB" id="A0A1E5XQH7"/>
<dbReference type="PANTHER" id="PTHR39639:SF1">
    <property type="entry name" value="DUF262 DOMAIN-CONTAINING PROTEIN"/>
    <property type="match status" value="1"/>
</dbReference>
<feature type="region of interest" description="Disordered" evidence="1">
    <location>
        <begin position="1"/>
        <end position="23"/>
    </location>
</feature>
<keyword evidence="4" id="KW-1185">Reference proteome</keyword>
<organism evidence="3 4">
    <name type="scientific">Devosia insulae DS-56</name>
    <dbReference type="NCBI Taxonomy" id="1116389"/>
    <lineage>
        <taxon>Bacteria</taxon>
        <taxon>Pseudomonadati</taxon>
        <taxon>Pseudomonadota</taxon>
        <taxon>Alphaproteobacteria</taxon>
        <taxon>Hyphomicrobiales</taxon>
        <taxon>Devosiaceae</taxon>
        <taxon>Devosia</taxon>
    </lineage>
</organism>
<dbReference type="Pfam" id="PF03235">
    <property type="entry name" value="GmrSD_N"/>
    <property type="match status" value="1"/>
</dbReference>
<evidence type="ECO:0000313" key="3">
    <source>
        <dbReference type="EMBL" id="OEO30848.1"/>
    </source>
</evidence>
<gene>
    <name evidence="3" type="ORF">VW23_019190</name>
</gene>
<evidence type="ECO:0000256" key="1">
    <source>
        <dbReference type="SAM" id="MobiDB-lite"/>
    </source>
</evidence>
<proteinExistence type="predicted"/>
<evidence type="ECO:0000259" key="2">
    <source>
        <dbReference type="Pfam" id="PF03235"/>
    </source>
</evidence>
<reference evidence="3 4" key="1">
    <citation type="journal article" date="2015" name="Genome Announc.">
        <title>Genome Assemblies of Three Soil-Associated Devosia species: D. insulae, D. limi, and D. soli.</title>
        <authorList>
            <person name="Hassan Y.I."/>
            <person name="Lepp D."/>
            <person name="Zhou T."/>
        </authorList>
    </citation>
    <scope>NUCLEOTIDE SEQUENCE [LARGE SCALE GENOMIC DNA]</scope>
    <source>
        <strain evidence="3 4">DS-56</strain>
    </source>
</reference>
<dbReference type="InterPro" id="IPR004919">
    <property type="entry name" value="GmrSD_N"/>
</dbReference>
<accession>A0A1E5XQH7</accession>
<dbReference type="Proteomes" id="UP000095463">
    <property type="component" value="Unassembled WGS sequence"/>
</dbReference>
<comment type="caution">
    <text evidence="3">The sequence shown here is derived from an EMBL/GenBank/DDBJ whole genome shotgun (WGS) entry which is preliminary data.</text>
</comment>
<dbReference type="EMBL" id="LAJE02000183">
    <property type="protein sequence ID" value="OEO30848.1"/>
    <property type="molecule type" value="Genomic_DNA"/>
</dbReference>
<protein>
    <recommendedName>
        <fullName evidence="2">GmrSD restriction endonucleases N-terminal domain-containing protein</fullName>
    </recommendedName>
</protein>